<reference evidence="1" key="1">
    <citation type="submission" date="2022-07" db="EMBL/GenBank/DDBJ databases">
        <title>Sphingomonas sp. nov., a novel bacterium isolated from the north slope of the Mount Everest.</title>
        <authorList>
            <person name="Cui X."/>
            <person name="Liu Y."/>
        </authorList>
    </citation>
    <scope>NUCLEOTIDE SEQUENCE</scope>
    <source>
        <strain evidence="1">S5-59</strain>
    </source>
</reference>
<dbReference type="Gene3D" id="1.20.120.330">
    <property type="entry name" value="Nucleotidyltransferases domain 2"/>
    <property type="match status" value="1"/>
</dbReference>
<dbReference type="SUPFAM" id="SSF81593">
    <property type="entry name" value="Nucleotidyltransferase substrate binding subunit/domain"/>
    <property type="match status" value="1"/>
</dbReference>
<protein>
    <recommendedName>
        <fullName evidence="3">DUF86 domain-containing protein</fullName>
    </recommendedName>
</protein>
<evidence type="ECO:0008006" key="3">
    <source>
        <dbReference type="Google" id="ProtNLM"/>
    </source>
</evidence>
<evidence type="ECO:0000313" key="1">
    <source>
        <dbReference type="EMBL" id="UUL82602.1"/>
    </source>
</evidence>
<keyword evidence="2" id="KW-1185">Reference proteome</keyword>
<name>A0ABY5L734_9SPHN</name>
<evidence type="ECO:0000313" key="2">
    <source>
        <dbReference type="Proteomes" id="UP001058533"/>
    </source>
</evidence>
<organism evidence="1 2">
    <name type="scientific">Sphingomonas qomolangmaensis</name>
    <dbReference type="NCBI Taxonomy" id="2918765"/>
    <lineage>
        <taxon>Bacteria</taxon>
        <taxon>Pseudomonadati</taxon>
        <taxon>Pseudomonadota</taxon>
        <taxon>Alphaproteobacteria</taxon>
        <taxon>Sphingomonadales</taxon>
        <taxon>Sphingomonadaceae</taxon>
        <taxon>Sphingomonas</taxon>
    </lineage>
</organism>
<gene>
    <name evidence="1" type="ORF">NMP03_15755</name>
</gene>
<dbReference type="EMBL" id="CP101740">
    <property type="protein sequence ID" value="UUL82602.1"/>
    <property type="molecule type" value="Genomic_DNA"/>
</dbReference>
<dbReference type="RefSeq" id="WP_256506445.1">
    <property type="nucleotide sequence ID" value="NZ_CP101740.1"/>
</dbReference>
<proteinExistence type="predicted"/>
<sequence length="159" mass="18061">MTPEQEIIFDLLEAARALVKSSSEALDLLGSPPASADNFAAMTTIQRITTTALLKQFEQLEGTLHGLFRAILRALGVRLKGLYPLDIANRMAELDVLDDPPRWVAIVKLRNNLAHDYPPETGDRYERFLEAYASFAYMFDATQRVERVIQERHLLDEEQ</sequence>
<dbReference type="Proteomes" id="UP001058533">
    <property type="component" value="Chromosome"/>
</dbReference>
<accession>A0ABY5L734</accession>